<dbReference type="EMBL" id="PGFJ01000001">
    <property type="protein sequence ID" value="PJJ84636.1"/>
    <property type="molecule type" value="Genomic_DNA"/>
</dbReference>
<evidence type="ECO:0000259" key="1">
    <source>
        <dbReference type="Pfam" id="PF10543"/>
    </source>
</evidence>
<dbReference type="AlphaFoldDB" id="A0A2H9VUZ4"/>
<evidence type="ECO:0000313" key="2">
    <source>
        <dbReference type="EMBL" id="PJJ84636.1"/>
    </source>
</evidence>
<organism evidence="2 3">
    <name type="scientific">Mucilaginibacter auburnensis</name>
    <dbReference type="NCBI Taxonomy" id="1457233"/>
    <lineage>
        <taxon>Bacteria</taxon>
        <taxon>Pseudomonadati</taxon>
        <taxon>Bacteroidota</taxon>
        <taxon>Sphingobacteriia</taxon>
        <taxon>Sphingobacteriales</taxon>
        <taxon>Sphingobacteriaceae</taxon>
        <taxon>Mucilaginibacter</taxon>
    </lineage>
</organism>
<dbReference type="Proteomes" id="UP000242687">
    <property type="component" value="Unassembled WGS sequence"/>
</dbReference>
<protein>
    <submittedName>
        <fullName evidence="2">ORF6N domain-containing protein</fullName>
    </submittedName>
</protein>
<dbReference type="OrthoDB" id="9816206at2"/>
<proteinExistence type="predicted"/>
<sequence>MQKEAIITDEIISSKIYIVRGQKVMLDQDLAELYQVETKHLKRQVRRNIERFPGEDFMFELSPEEYQISRSQIGTLKQGQNFKYAPMAFTELGISMLSSVLNSHEAIQVNIRIMRIFVHVRQILTDTTEIRLEIEKIRNELFNHGKNMQIVFAYLEELSSKIKSQQFGVNNRKRIGFKPDE</sequence>
<feature type="domain" description="KilA-N DNA-binding" evidence="1">
    <location>
        <begin position="14"/>
        <end position="100"/>
    </location>
</feature>
<dbReference type="InterPro" id="IPR018873">
    <property type="entry name" value="KilA-N_DNA-bd_domain"/>
</dbReference>
<comment type="caution">
    <text evidence="2">The sequence shown here is derived from an EMBL/GenBank/DDBJ whole genome shotgun (WGS) entry which is preliminary data.</text>
</comment>
<dbReference type="Pfam" id="PF10543">
    <property type="entry name" value="ORF6N"/>
    <property type="match status" value="1"/>
</dbReference>
<evidence type="ECO:0000313" key="3">
    <source>
        <dbReference type="Proteomes" id="UP000242687"/>
    </source>
</evidence>
<name>A0A2H9VUZ4_9SPHI</name>
<accession>A0A2H9VUZ4</accession>
<keyword evidence="3" id="KW-1185">Reference proteome</keyword>
<reference evidence="2 3" key="1">
    <citation type="submission" date="2017-11" db="EMBL/GenBank/DDBJ databases">
        <title>Genomic Encyclopedia of Archaeal and Bacterial Type Strains, Phase II (KMG-II): From Individual Species to Whole Genera.</title>
        <authorList>
            <person name="Goeker M."/>
        </authorList>
    </citation>
    <scope>NUCLEOTIDE SEQUENCE [LARGE SCALE GENOMIC DNA]</scope>
    <source>
        <strain evidence="2 3">DSM 28175</strain>
    </source>
</reference>
<dbReference type="RefSeq" id="WP_100340820.1">
    <property type="nucleotide sequence ID" value="NZ_PGFJ01000001.1"/>
</dbReference>
<gene>
    <name evidence="2" type="ORF">CLV57_1652</name>
</gene>